<dbReference type="InterPro" id="IPR000594">
    <property type="entry name" value="ThiF_NAD_FAD-bd"/>
</dbReference>
<evidence type="ECO:0000259" key="1">
    <source>
        <dbReference type="Pfam" id="PF00899"/>
    </source>
</evidence>
<dbReference type="RefSeq" id="WP_143375207.1">
    <property type="nucleotide sequence ID" value="NZ_VJVZ01000018.1"/>
</dbReference>
<evidence type="ECO:0000313" key="3">
    <source>
        <dbReference type="Proteomes" id="UP000320643"/>
    </source>
</evidence>
<keyword evidence="3" id="KW-1185">Reference proteome</keyword>
<organism evidence="2 3">
    <name type="scientific">Flavobacterium zepuense</name>
    <dbReference type="NCBI Taxonomy" id="2593302"/>
    <lineage>
        <taxon>Bacteria</taxon>
        <taxon>Pseudomonadati</taxon>
        <taxon>Bacteroidota</taxon>
        <taxon>Flavobacteriia</taxon>
        <taxon>Flavobacteriales</taxon>
        <taxon>Flavobacteriaceae</taxon>
        <taxon>Flavobacterium</taxon>
    </lineage>
</organism>
<accession>A0A552UTL8</accession>
<dbReference type="SUPFAM" id="SSF69572">
    <property type="entry name" value="Activating enzymes of the ubiquitin-like proteins"/>
    <property type="match status" value="1"/>
</dbReference>
<dbReference type="GO" id="GO:0008641">
    <property type="term" value="F:ubiquitin-like modifier activating enzyme activity"/>
    <property type="evidence" value="ECO:0007669"/>
    <property type="project" value="InterPro"/>
</dbReference>
<dbReference type="Proteomes" id="UP000320643">
    <property type="component" value="Unassembled WGS sequence"/>
</dbReference>
<dbReference type="InterPro" id="IPR035985">
    <property type="entry name" value="Ubiquitin-activating_enz"/>
</dbReference>
<name>A0A552UTL8_9FLAO</name>
<sequence>MNTLPPIHYTDNYLLSPTNPILVNLIGAGGTGSHMLTALAKINCSLIELGHPGLQVYLYDDDDVVTEANKGRQLFAVTEIGLHKSVALVNRVNRFFGTNWKAVTKPFQRKMMRNLPMRGRANIYISCVDTVSARFDIAETLSNLDANNTFDNIKPLYWMDMGNARKSGQVILSTIYRVKQPDSQKYRVVSYLPFITEEFAEQLLAEADYNEPSCSLAEALLKQDLFINPALADLGGSLLWSLFREGMTAYRGFFLNLASFKSEPIAVG</sequence>
<reference evidence="2 3" key="1">
    <citation type="submission" date="2019-07" db="EMBL/GenBank/DDBJ databases">
        <title>Flavobacterium sp. nov., isolated from glacier ice.</title>
        <authorList>
            <person name="Liu Q."/>
            <person name="Xin Y.-H."/>
        </authorList>
    </citation>
    <scope>NUCLEOTIDE SEQUENCE [LARGE SCALE GENOMIC DNA]</scope>
    <source>
        <strain evidence="2 3">ZT4R6</strain>
    </source>
</reference>
<comment type="caution">
    <text evidence="2">The sequence shown here is derived from an EMBL/GenBank/DDBJ whole genome shotgun (WGS) entry which is preliminary data.</text>
</comment>
<dbReference type="OrthoDB" id="5298642at2"/>
<dbReference type="Pfam" id="PF00899">
    <property type="entry name" value="ThiF"/>
    <property type="match status" value="1"/>
</dbReference>
<protein>
    <submittedName>
        <fullName evidence="2">PRTRC system ThiF family protein</fullName>
    </submittedName>
</protein>
<dbReference type="NCBIfam" id="TIGR03736">
    <property type="entry name" value="PRTRC_ThiF"/>
    <property type="match status" value="1"/>
</dbReference>
<dbReference type="EMBL" id="VJVZ01000018">
    <property type="protein sequence ID" value="TRW21547.1"/>
    <property type="molecule type" value="Genomic_DNA"/>
</dbReference>
<gene>
    <name evidence="2" type="ORF">FMM05_20025</name>
</gene>
<dbReference type="InterPro" id="IPR022500">
    <property type="entry name" value="PRTRC_ThiF"/>
</dbReference>
<evidence type="ECO:0000313" key="2">
    <source>
        <dbReference type="EMBL" id="TRW21547.1"/>
    </source>
</evidence>
<proteinExistence type="predicted"/>
<feature type="domain" description="THIF-type NAD/FAD binding fold" evidence="1">
    <location>
        <begin position="23"/>
        <end position="143"/>
    </location>
</feature>
<dbReference type="Gene3D" id="3.40.50.720">
    <property type="entry name" value="NAD(P)-binding Rossmann-like Domain"/>
    <property type="match status" value="1"/>
</dbReference>
<dbReference type="AlphaFoldDB" id="A0A552UTL8"/>